<protein>
    <submittedName>
        <fullName evidence="1">Uncharacterized protein</fullName>
    </submittedName>
</protein>
<name>A0A1W5D5Y7_9LECA</name>
<dbReference type="EMBL" id="FWEW01002520">
    <property type="protein sequence ID" value="SLM38533.1"/>
    <property type="molecule type" value="Genomic_DNA"/>
</dbReference>
<reference evidence="2" key="1">
    <citation type="submission" date="2017-03" db="EMBL/GenBank/DDBJ databases">
        <authorList>
            <person name="Sharma R."/>
            <person name="Thines M."/>
        </authorList>
    </citation>
    <scope>NUCLEOTIDE SEQUENCE [LARGE SCALE GENOMIC DNA]</scope>
</reference>
<proteinExistence type="predicted"/>
<dbReference type="Proteomes" id="UP000192927">
    <property type="component" value="Unassembled WGS sequence"/>
</dbReference>
<accession>A0A1W5D5Y7</accession>
<organism evidence="1 2">
    <name type="scientific">Lasallia pustulata</name>
    <dbReference type="NCBI Taxonomy" id="136370"/>
    <lineage>
        <taxon>Eukaryota</taxon>
        <taxon>Fungi</taxon>
        <taxon>Dikarya</taxon>
        <taxon>Ascomycota</taxon>
        <taxon>Pezizomycotina</taxon>
        <taxon>Lecanoromycetes</taxon>
        <taxon>OSLEUM clade</taxon>
        <taxon>Umbilicariomycetidae</taxon>
        <taxon>Umbilicariales</taxon>
        <taxon>Umbilicariaceae</taxon>
        <taxon>Lasallia</taxon>
    </lineage>
</organism>
<keyword evidence="2" id="KW-1185">Reference proteome</keyword>
<sequence>MLKPMAEEPHFSRDGGKGGYLNGEHLFIFCDTGSYTTTNESTDGDFLGFVANSVAVDTVLVVFAQ</sequence>
<evidence type="ECO:0000313" key="2">
    <source>
        <dbReference type="Proteomes" id="UP000192927"/>
    </source>
</evidence>
<evidence type="ECO:0000313" key="1">
    <source>
        <dbReference type="EMBL" id="SLM38533.1"/>
    </source>
</evidence>
<dbReference type="AlphaFoldDB" id="A0A1W5D5Y7"/>